<feature type="transmembrane region" description="Helical" evidence="1">
    <location>
        <begin position="75"/>
        <end position="92"/>
    </location>
</feature>
<evidence type="ECO:0000313" key="3">
    <source>
        <dbReference type="Proteomes" id="UP000631421"/>
    </source>
</evidence>
<protein>
    <submittedName>
        <fullName evidence="2">DUF3120 domain-containing protein</fullName>
    </submittedName>
</protein>
<dbReference type="RefSeq" id="WP_190352395.1">
    <property type="nucleotide sequence ID" value="NZ_JACJPY010000074.1"/>
</dbReference>
<keyword evidence="3" id="KW-1185">Reference proteome</keyword>
<organism evidence="2 3">
    <name type="scientific">Pseudanabaena cinerea FACHB-1277</name>
    <dbReference type="NCBI Taxonomy" id="2949581"/>
    <lineage>
        <taxon>Bacteria</taxon>
        <taxon>Bacillati</taxon>
        <taxon>Cyanobacteriota</taxon>
        <taxon>Cyanophyceae</taxon>
        <taxon>Pseudanabaenales</taxon>
        <taxon>Pseudanabaenaceae</taxon>
        <taxon>Pseudanabaena</taxon>
        <taxon>Pseudanabaena cinerea</taxon>
    </lineage>
</organism>
<keyword evidence="1" id="KW-0472">Membrane</keyword>
<reference evidence="2" key="1">
    <citation type="journal article" date="2015" name="ISME J.">
        <title>Draft Genome Sequence of Streptomyces incarnatus NRRL8089, which Produces the Nucleoside Antibiotic Sinefungin.</title>
        <authorList>
            <person name="Oshima K."/>
            <person name="Hattori M."/>
            <person name="Shimizu H."/>
            <person name="Fukuda K."/>
            <person name="Nemoto M."/>
            <person name="Inagaki K."/>
            <person name="Tamura T."/>
        </authorList>
    </citation>
    <scope>NUCLEOTIDE SEQUENCE</scope>
    <source>
        <strain evidence="2">FACHB-1277</strain>
    </source>
</reference>
<evidence type="ECO:0000256" key="1">
    <source>
        <dbReference type="SAM" id="Phobius"/>
    </source>
</evidence>
<dbReference type="Proteomes" id="UP000631421">
    <property type="component" value="Unassembled WGS sequence"/>
</dbReference>
<comment type="caution">
    <text evidence="2">The sequence shown here is derived from an EMBL/GenBank/DDBJ whole genome shotgun (WGS) entry which is preliminary data.</text>
</comment>
<feature type="transmembrane region" description="Helical" evidence="1">
    <location>
        <begin position="130"/>
        <end position="147"/>
    </location>
</feature>
<feature type="transmembrane region" description="Helical" evidence="1">
    <location>
        <begin position="235"/>
        <end position="260"/>
    </location>
</feature>
<dbReference type="Pfam" id="PF11318">
    <property type="entry name" value="DUF3120"/>
    <property type="match status" value="1"/>
</dbReference>
<feature type="transmembrane region" description="Helical" evidence="1">
    <location>
        <begin position="104"/>
        <end position="124"/>
    </location>
</feature>
<dbReference type="InterPro" id="IPR021468">
    <property type="entry name" value="DUF3120"/>
</dbReference>
<keyword evidence="1" id="KW-1133">Transmembrane helix</keyword>
<feature type="transmembrane region" description="Helical" evidence="1">
    <location>
        <begin position="53"/>
        <end position="69"/>
    </location>
</feature>
<dbReference type="AlphaFoldDB" id="A0A926UW62"/>
<gene>
    <name evidence="2" type="ORF">H6F44_17900</name>
</gene>
<keyword evidence="1" id="KW-0812">Transmembrane</keyword>
<feature type="transmembrane region" description="Helical" evidence="1">
    <location>
        <begin position="202"/>
        <end position="223"/>
    </location>
</feature>
<evidence type="ECO:0000313" key="2">
    <source>
        <dbReference type="EMBL" id="MBD2151981.1"/>
    </source>
</evidence>
<accession>A0A926UW62</accession>
<feature type="transmembrane region" description="Helical" evidence="1">
    <location>
        <begin position="154"/>
        <end position="175"/>
    </location>
</feature>
<sequence>MFLNPDKVDIEGRTLERSKSAVQAIPLSAGLAPASPQYLSQYLLAIVSLVKHWRVWFAAVFLVSVPVFFEAPLVRYAPWLSLICTVGWLAIAKNLQADAKSQTWGSLIWGFSLTWLCGSLYWGWLRWEPAYHVPVEALALPWALWAVRQNSHRIGGWFYIGSLLGTTITDLYFYIAHLFPHWQALMQVEANPSLAQPILKNALTLVETPWGMTWACILAAFLLTMGNNAMRSPQLGYWAFAGAVLGTIFVDLLFFSIAIFG</sequence>
<dbReference type="EMBL" id="JACJPY010000074">
    <property type="protein sequence ID" value="MBD2151981.1"/>
    <property type="molecule type" value="Genomic_DNA"/>
</dbReference>
<reference evidence="2" key="2">
    <citation type="submission" date="2020-08" db="EMBL/GenBank/DDBJ databases">
        <authorList>
            <person name="Chen M."/>
            <person name="Teng W."/>
            <person name="Zhao L."/>
            <person name="Hu C."/>
            <person name="Zhou Y."/>
            <person name="Han B."/>
            <person name="Song L."/>
            <person name="Shu W."/>
        </authorList>
    </citation>
    <scope>NUCLEOTIDE SEQUENCE</scope>
    <source>
        <strain evidence="2">FACHB-1277</strain>
    </source>
</reference>
<name>A0A926UW62_9CYAN</name>
<proteinExistence type="predicted"/>